<dbReference type="Pfam" id="PF01547">
    <property type="entry name" value="SBP_bac_1"/>
    <property type="match status" value="1"/>
</dbReference>
<dbReference type="PANTHER" id="PTHR43649">
    <property type="entry name" value="ARABINOSE-BINDING PROTEIN-RELATED"/>
    <property type="match status" value="1"/>
</dbReference>
<keyword evidence="5" id="KW-0449">Lipoprotein</keyword>
<evidence type="ECO:0000256" key="6">
    <source>
        <dbReference type="SAM" id="SignalP"/>
    </source>
</evidence>
<evidence type="ECO:0000256" key="5">
    <source>
        <dbReference type="ARBA" id="ARBA00023288"/>
    </source>
</evidence>
<feature type="chain" id="PRO_5039297748" description="ABC transporter substrate-binding protein" evidence="6">
    <location>
        <begin position="23"/>
        <end position="534"/>
    </location>
</feature>
<dbReference type="PATRIC" id="fig|217031.6.peg.2189"/>
<feature type="signal peptide" evidence="6">
    <location>
        <begin position="1"/>
        <end position="22"/>
    </location>
</feature>
<organism evidence="7 8">
    <name type="scientific">Lederbergia galactosidilytica</name>
    <dbReference type="NCBI Taxonomy" id="217031"/>
    <lineage>
        <taxon>Bacteria</taxon>
        <taxon>Bacillati</taxon>
        <taxon>Bacillota</taxon>
        <taxon>Bacilli</taxon>
        <taxon>Bacillales</taxon>
        <taxon>Bacillaceae</taxon>
        <taxon>Lederbergia</taxon>
    </lineage>
</organism>
<dbReference type="PANTHER" id="PTHR43649:SF33">
    <property type="entry name" value="POLYGALACTURONAN_RHAMNOGALACTURONAN-BINDING PROTEIN YTCQ"/>
    <property type="match status" value="1"/>
</dbReference>
<dbReference type="PROSITE" id="PS51257">
    <property type="entry name" value="PROKAR_LIPOPROTEIN"/>
    <property type="match status" value="1"/>
</dbReference>
<keyword evidence="1" id="KW-1003">Cell membrane</keyword>
<evidence type="ECO:0000313" key="8">
    <source>
        <dbReference type="Proteomes" id="UP000077881"/>
    </source>
</evidence>
<comment type="caution">
    <text evidence="7">The sequence shown here is derived from an EMBL/GenBank/DDBJ whole genome shotgun (WGS) entry which is preliminary data.</text>
</comment>
<name>A0A177ZTX7_9BACI</name>
<evidence type="ECO:0000256" key="4">
    <source>
        <dbReference type="ARBA" id="ARBA00023139"/>
    </source>
</evidence>
<dbReference type="SUPFAM" id="SSF53850">
    <property type="entry name" value="Periplasmic binding protein-like II"/>
    <property type="match status" value="1"/>
</dbReference>
<accession>A0A177ZTX7</accession>
<proteinExistence type="predicted"/>
<sequence>MKMKKILYVFMTLLLLFLVACSKDSGEKAGTTDKSKEVTDNFNETGMPIVDEPITLKMFAGMGNNTLKNWNDILVWNTYEEMTNIHIEWEQIEAEAIEEKRNLALASGSLPDAFYAANMPTLDIFKYGQQGSFLELNDLIEKYAPNLTKLMEENPDIRKAITFPDGKIYSLPSIYDPEFTSVRTHPLMWYNSELLDKYGMEVPASTEDFYEYLKKVKAEDPDITPYGSYNGTLMVNYLRGAFGVGTTGREFIDKDPETGDIRFYPITDNYKELLQYMNKLYSEKLVEPNIYTIEWAQFLNNGAEDKYGSMIFYAPEELFGKDIGEKYVGGLPLEGPNGEHKWSNVVNPVIHIGKFVLTSENPDPAATIRWVDHFYSDEGSRLFYMGVEGETYEKTDDGKFKYMEKITNSSEGLTKEQEIVKYLGWVGIGAPGILMQDYFDGSEGSDQAVEAASKVEPYLLDEVWPPFTYTEEEAKRLSALSADIEKYVNEMQDKFVVGEESFDKWDSFVKNIEKMGLEEYMEIQKQAFERYEAN</sequence>
<evidence type="ECO:0000256" key="2">
    <source>
        <dbReference type="ARBA" id="ARBA00022729"/>
    </source>
</evidence>
<protein>
    <recommendedName>
        <fullName evidence="9">ABC transporter substrate-binding protein</fullName>
    </recommendedName>
</protein>
<evidence type="ECO:0008006" key="9">
    <source>
        <dbReference type="Google" id="ProtNLM"/>
    </source>
</evidence>
<keyword evidence="3" id="KW-0472">Membrane</keyword>
<dbReference type="InterPro" id="IPR050490">
    <property type="entry name" value="Bact_solute-bd_prot1"/>
</dbReference>
<evidence type="ECO:0000313" key="7">
    <source>
        <dbReference type="EMBL" id="OAK71362.1"/>
    </source>
</evidence>
<keyword evidence="4" id="KW-0564">Palmitate</keyword>
<dbReference type="Proteomes" id="UP000077881">
    <property type="component" value="Unassembled WGS sequence"/>
</dbReference>
<dbReference type="EMBL" id="LDJR01000045">
    <property type="protein sequence ID" value="OAK71362.1"/>
    <property type="molecule type" value="Genomic_DNA"/>
</dbReference>
<dbReference type="STRING" id="217031.ABB05_10295"/>
<dbReference type="Gene3D" id="3.40.190.10">
    <property type="entry name" value="Periplasmic binding protein-like II"/>
    <property type="match status" value="2"/>
</dbReference>
<evidence type="ECO:0000256" key="3">
    <source>
        <dbReference type="ARBA" id="ARBA00023136"/>
    </source>
</evidence>
<keyword evidence="2 6" id="KW-0732">Signal</keyword>
<reference evidence="7 8" key="1">
    <citation type="submission" date="2015-05" db="EMBL/GenBank/DDBJ databases">
        <title>Comparison of genome.</title>
        <authorList>
            <person name="Zheng Z."/>
            <person name="Sun M."/>
        </authorList>
    </citation>
    <scope>NUCLEOTIDE SEQUENCE [LARGE SCALE GENOMIC DNA]</scope>
    <source>
        <strain evidence="7 8">G25-74</strain>
    </source>
</reference>
<dbReference type="AlphaFoldDB" id="A0A177ZTX7"/>
<gene>
    <name evidence="7" type="ORF">ABB05_10295</name>
</gene>
<evidence type="ECO:0000256" key="1">
    <source>
        <dbReference type="ARBA" id="ARBA00022475"/>
    </source>
</evidence>
<keyword evidence="8" id="KW-1185">Reference proteome</keyword>
<dbReference type="InterPro" id="IPR006059">
    <property type="entry name" value="SBP"/>
</dbReference>